<dbReference type="EMBL" id="JAAGLQ010000172">
    <property type="protein sequence ID" value="NEA15584.1"/>
    <property type="molecule type" value="Genomic_DNA"/>
</dbReference>
<feature type="compositionally biased region" description="Basic and acidic residues" evidence="1">
    <location>
        <begin position="114"/>
        <end position="131"/>
    </location>
</feature>
<name>A0A6N9TVQ0_STRHA</name>
<dbReference type="RefSeq" id="WP_164343599.1">
    <property type="nucleotide sequence ID" value="NZ_JAAGLQ010000172.1"/>
</dbReference>
<sequence length="221" mass="23973">MADRTRTEGREPDHGDGTVELRISLGGTHTRRDDLDALHTWLSHAPTLQDARRQGRLSIGRSDSLTQTDAMSGELVQDIILLVSAEVARSVAEIAKSSVETWLRNRRRFAGDDENPRYTLEERTGEPESGPRRGPGRTAGPGTAAGPSDPGGPSDPDGSADPADPSGSGERGPEGPRNRRPERRNRSEDPPTRRGRRNRPDGPTRPEEPPDRTDGDEPGEG</sequence>
<protein>
    <submittedName>
        <fullName evidence="2">Uncharacterized protein</fullName>
    </submittedName>
</protein>
<comment type="caution">
    <text evidence="2">The sequence shown here is derived from an EMBL/GenBank/DDBJ whole genome shotgun (WGS) entry which is preliminary data.</text>
</comment>
<feature type="region of interest" description="Disordered" evidence="1">
    <location>
        <begin position="114"/>
        <end position="221"/>
    </location>
</feature>
<dbReference type="Proteomes" id="UP000471293">
    <property type="component" value="Unassembled WGS sequence"/>
</dbReference>
<evidence type="ECO:0000313" key="2">
    <source>
        <dbReference type="EMBL" id="NEA15584.1"/>
    </source>
</evidence>
<evidence type="ECO:0000313" key="3">
    <source>
        <dbReference type="Proteomes" id="UP000471293"/>
    </source>
</evidence>
<dbReference type="AlphaFoldDB" id="A0A6N9TVQ0"/>
<reference evidence="2 3" key="1">
    <citation type="submission" date="2020-01" db="EMBL/GenBank/DDBJ databases">
        <title>Insect and environment-associated Actinomycetes.</title>
        <authorList>
            <person name="Currrie C."/>
            <person name="Chevrette M."/>
            <person name="Carlson C."/>
            <person name="Stubbendieck R."/>
            <person name="Wendt-Pienkowski E."/>
        </authorList>
    </citation>
    <scope>NUCLEOTIDE SEQUENCE [LARGE SCALE GENOMIC DNA]</scope>
    <source>
        <strain evidence="2 3">SID11342</strain>
    </source>
</reference>
<accession>A0A6N9TVQ0</accession>
<evidence type="ECO:0000256" key="1">
    <source>
        <dbReference type="SAM" id="MobiDB-lite"/>
    </source>
</evidence>
<feature type="compositionally biased region" description="Basic and acidic residues" evidence="1">
    <location>
        <begin position="171"/>
        <end position="215"/>
    </location>
</feature>
<gene>
    <name evidence="2" type="ORF">G3I29_08570</name>
</gene>
<organism evidence="2 3">
    <name type="scientific">Streptomyces halstedii</name>
    <dbReference type="NCBI Taxonomy" id="1944"/>
    <lineage>
        <taxon>Bacteria</taxon>
        <taxon>Bacillati</taxon>
        <taxon>Actinomycetota</taxon>
        <taxon>Actinomycetes</taxon>
        <taxon>Kitasatosporales</taxon>
        <taxon>Streptomycetaceae</taxon>
        <taxon>Streptomyces</taxon>
    </lineage>
</organism>
<feature type="compositionally biased region" description="Low complexity" evidence="1">
    <location>
        <begin position="136"/>
        <end position="168"/>
    </location>
</feature>
<proteinExistence type="predicted"/>